<gene>
    <name evidence="2" type="ORF">EMCG_06826</name>
</gene>
<reference evidence="3" key="1">
    <citation type="journal article" date="2015" name="PLoS Genet.">
        <title>The dynamic genome and transcriptome of the human fungal pathogen Blastomyces and close relative Emmonsia.</title>
        <authorList>
            <person name="Munoz J.F."/>
            <person name="Gauthier G.M."/>
            <person name="Desjardins C.A."/>
            <person name="Gallo J.E."/>
            <person name="Holder J."/>
            <person name="Sullivan T.D."/>
            <person name="Marty A.J."/>
            <person name="Carmen J.C."/>
            <person name="Chen Z."/>
            <person name="Ding L."/>
            <person name="Gujja S."/>
            <person name="Magrini V."/>
            <person name="Misas E."/>
            <person name="Mitreva M."/>
            <person name="Priest M."/>
            <person name="Saif S."/>
            <person name="Whiston E.A."/>
            <person name="Young S."/>
            <person name="Zeng Q."/>
            <person name="Goldman W.E."/>
            <person name="Mardis E.R."/>
            <person name="Taylor J.W."/>
            <person name="McEwen J.G."/>
            <person name="Clay O.K."/>
            <person name="Klein B.S."/>
            <person name="Cuomo C.A."/>
        </authorList>
    </citation>
    <scope>NUCLEOTIDE SEQUENCE [LARGE SCALE GENOMIC DNA]</scope>
    <source>
        <strain evidence="3">UAMH 3008</strain>
    </source>
</reference>
<comment type="caution">
    <text evidence="2">The sequence shown here is derived from an EMBL/GenBank/DDBJ whole genome shotgun (WGS) entry which is preliminary data.</text>
</comment>
<dbReference type="GO" id="GO:0004096">
    <property type="term" value="F:catalase activity"/>
    <property type="evidence" value="ECO:0007669"/>
    <property type="project" value="InterPro"/>
</dbReference>
<dbReference type="EMBL" id="LCZI01000241">
    <property type="protein sequence ID" value="KKZ67508.1"/>
    <property type="molecule type" value="Genomic_DNA"/>
</dbReference>
<accession>A0A0G2IAH1</accession>
<name>A0A0G2IAH1_9EURO</name>
<dbReference type="GO" id="GO:0020037">
    <property type="term" value="F:heme binding"/>
    <property type="evidence" value="ECO:0007669"/>
    <property type="project" value="InterPro"/>
</dbReference>
<dbReference type="InterPro" id="IPR020835">
    <property type="entry name" value="Catalase_sf"/>
</dbReference>
<proteinExistence type="predicted"/>
<evidence type="ECO:0000313" key="2">
    <source>
        <dbReference type="EMBL" id="KKZ67508.1"/>
    </source>
</evidence>
<dbReference type="AlphaFoldDB" id="A0A0G2IAH1"/>
<sequence length="90" mass="10135">MFFSGHGTPGWVEKLGKRERMYHFLADHGQRQFTWDKAVSTMSGGNADYSKRDMWSAIEKGEQISWAAHVQIMRLEEADPGTQGGCMIVG</sequence>
<dbReference type="SUPFAM" id="SSF56634">
    <property type="entry name" value="Heme-dependent catalase-like"/>
    <property type="match status" value="1"/>
</dbReference>
<feature type="domain" description="Catalase core" evidence="1">
    <location>
        <begin position="11"/>
        <end position="79"/>
    </location>
</feature>
<evidence type="ECO:0000259" key="1">
    <source>
        <dbReference type="Pfam" id="PF00199"/>
    </source>
</evidence>
<dbReference type="Proteomes" id="UP000034164">
    <property type="component" value="Unassembled WGS sequence"/>
</dbReference>
<dbReference type="Pfam" id="PF00199">
    <property type="entry name" value="Catalase"/>
    <property type="match status" value="1"/>
</dbReference>
<dbReference type="InterPro" id="IPR011614">
    <property type="entry name" value="Catalase_core"/>
</dbReference>
<dbReference type="Gene3D" id="2.40.180.10">
    <property type="entry name" value="Catalase core domain"/>
    <property type="match status" value="1"/>
</dbReference>
<evidence type="ECO:0000313" key="3">
    <source>
        <dbReference type="Proteomes" id="UP000034164"/>
    </source>
</evidence>
<organism evidence="2 3">
    <name type="scientific">[Emmonsia] crescens</name>
    <dbReference type="NCBI Taxonomy" id="73230"/>
    <lineage>
        <taxon>Eukaryota</taxon>
        <taxon>Fungi</taxon>
        <taxon>Dikarya</taxon>
        <taxon>Ascomycota</taxon>
        <taxon>Pezizomycotina</taxon>
        <taxon>Eurotiomycetes</taxon>
        <taxon>Eurotiomycetidae</taxon>
        <taxon>Onygenales</taxon>
        <taxon>Ajellomycetaceae</taxon>
        <taxon>Emergomyces</taxon>
    </lineage>
</organism>
<dbReference type="VEuPathDB" id="FungiDB:EMCG_06826"/>
<protein>
    <submittedName>
        <fullName evidence="2">Catalase</fullName>
    </submittedName>
</protein>
<dbReference type="OrthoDB" id="4455270at2759"/>